<protein>
    <submittedName>
        <fullName evidence="1">Uncharacterized protein</fullName>
    </submittedName>
</protein>
<proteinExistence type="predicted"/>
<keyword evidence="2" id="KW-1185">Reference proteome</keyword>
<evidence type="ECO:0000313" key="1">
    <source>
        <dbReference type="EMBL" id="KRK00821.1"/>
    </source>
</evidence>
<dbReference type="EMBL" id="CM000159">
    <property type="protein sequence ID" value="KRK00821.1"/>
    <property type="molecule type" value="Genomic_DNA"/>
</dbReference>
<organism evidence="1 2">
    <name type="scientific">Drosophila yakuba</name>
    <name type="common">Fruit fly</name>
    <dbReference type="NCBI Taxonomy" id="7245"/>
    <lineage>
        <taxon>Eukaryota</taxon>
        <taxon>Metazoa</taxon>
        <taxon>Ecdysozoa</taxon>
        <taxon>Arthropoda</taxon>
        <taxon>Hexapoda</taxon>
        <taxon>Insecta</taxon>
        <taxon>Pterygota</taxon>
        <taxon>Neoptera</taxon>
        <taxon>Endopterygota</taxon>
        <taxon>Diptera</taxon>
        <taxon>Brachycera</taxon>
        <taxon>Muscomorpha</taxon>
        <taxon>Ephydroidea</taxon>
        <taxon>Drosophilidae</taxon>
        <taxon>Drosophila</taxon>
        <taxon>Sophophora</taxon>
    </lineage>
</organism>
<dbReference type="Proteomes" id="UP000002282">
    <property type="component" value="Chromosome 3L"/>
</dbReference>
<dbReference type="KEGG" id="dya:Dyak_GE29229"/>
<reference evidence="1 2" key="1">
    <citation type="journal article" date="2007" name="Nature">
        <title>Evolution of genes and genomes on the Drosophila phylogeny.</title>
        <authorList>
            <consortium name="Drosophila 12 Genomes Consortium"/>
            <person name="Clark A.G."/>
            <person name="Eisen M.B."/>
            <person name="Smith D.R."/>
            <person name="Bergman C.M."/>
            <person name="Oliver B."/>
            <person name="Markow T.A."/>
            <person name="Kaufman T.C."/>
            <person name="Kellis M."/>
            <person name="Gelbart W."/>
            <person name="Iyer V.N."/>
            <person name="Pollard D.A."/>
            <person name="Sackton T.B."/>
            <person name="Larracuente A.M."/>
            <person name="Singh N.D."/>
            <person name="Abad J.P."/>
            <person name="Abt D.N."/>
            <person name="Adryan B."/>
            <person name="Aguade M."/>
            <person name="Akashi H."/>
            <person name="Anderson W.W."/>
            <person name="Aquadro C.F."/>
            <person name="Ardell D.H."/>
            <person name="Arguello R."/>
            <person name="Artieri C.G."/>
            <person name="Barbash D.A."/>
            <person name="Barker D."/>
            <person name="Barsanti P."/>
            <person name="Batterham P."/>
            <person name="Batzoglou S."/>
            <person name="Begun D."/>
            <person name="Bhutkar A."/>
            <person name="Blanco E."/>
            <person name="Bosak S.A."/>
            <person name="Bradley R.K."/>
            <person name="Brand A.D."/>
            <person name="Brent M.R."/>
            <person name="Brooks A.N."/>
            <person name="Brown R.H."/>
            <person name="Butlin R.K."/>
            <person name="Caggese C."/>
            <person name="Calvi B.R."/>
            <person name="Bernardo de Carvalho A."/>
            <person name="Caspi A."/>
            <person name="Castrezana S."/>
            <person name="Celniker S.E."/>
            <person name="Chang J.L."/>
            <person name="Chapple C."/>
            <person name="Chatterji S."/>
            <person name="Chinwalla A."/>
            <person name="Civetta A."/>
            <person name="Clifton S.W."/>
            <person name="Comeron J.M."/>
            <person name="Costello J.C."/>
            <person name="Coyne J.A."/>
            <person name="Daub J."/>
            <person name="David R.G."/>
            <person name="Delcher A.L."/>
            <person name="Delehaunty K."/>
            <person name="Do C.B."/>
            <person name="Ebling H."/>
            <person name="Edwards K."/>
            <person name="Eickbush T."/>
            <person name="Evans J.D."/>
            <person name="Filipski A."/>
            <person name="Findeiss S."/>
            <person name="Freyhult E."/>
            <person name="Fulton L."/>
            <person name="Fulton R."/>
            <person name="Garcia A.C."/>
            <person name="Gardiner A."/>
            <person name="Garfield D.A."/>
            <person name="Garvin B.E."/>
            <person name="Gibson G."/>
            <person name="Gilbert D."/>
            <person name="Gnerre S."/>
            <person name="Godfrey J."/>
            <person name="Good R."/>
            <person name="Gotea V."/>
            <person name="Gravely B."/>
            <person name="Greenberg A.J."/>
            <person name="Griffiths-Jones S."/>
            <person name="Gross S."/>
            <person name="Guigo R."/>
            <person name="Gustafson E.A."/>
            <person name="Haerty W."/>
            <person name="Hahn M.W."/>
            <person name="Halligan D.L."/>
            <person name="Halpern A.L."/>
            <person name="Halter G.M."/>
            <person name="Han M.V."/>
            <person name="Heger A."/>
            <person name="Hillier L."/>
            <person name="Hinrichs A.S."/>
            <person name="Holmes I."/>
            <person name="Hoskins R.A."/>
            <person name="Hubisz M.J."/>
            <person name="Hultmark D."/>
            <person name="Huntley M.A."/>
            <person name="Jaffe D.B."/>
            <person name="Jagadeeshan S."/>
            <person name="Jeck W.R."/>
            <person name="Johnson J."/>
            <person name="Jones C.D."/>
            <person name="Jordan W.C."/>
            <person name="Karpen G.H."/>
            <person name="Kataoka E."/>
            <person name="Keightley P.D."/>
            <person name="Kheradpour P."/>
            <person name="Kirkness E.F."/>
            <person name="Koerich L.B."/>
            <person name="Kristiansen K."/>
            <person name="Kudrna D."/>
            <person name="Kulathinal R.J."/>
            <person name="Kumar S."/>
            <person name="Kwok R."/>
            <person name="Lander E."/>
            <person name="Langley C.H."/>
            <person name="Lapoint R."/>
            <person name="Lazzaro B.P."/>
            <person name="Lee S.J."/>
            <person name="Levesque L."/>
            <person name="Li R."/>
            <person name="Lin C.F."/>
            <person name="Lin M.F."/>
            <person name="Lindblad-Toh K."/>
            <person name="Llopart A."/>
            <person name="Long M."/>
            <person name="Low L."/>
            <person name="Lozovsky E."/>
            <person name="Lu J."/>
            <person name="Luo M."/>
            <person name="Machado C.A."/>
            <person name="Makalowski W."/>
            <person name="Marzo M."/>
            <person name="Matsuda M."/>
            <person name="Matzkin L."/>
            <person name="McAllister B."/>
            <person name="McBride C.S."/>
            <person name="McKernan B."/>
            <person name="McKernan K."/>
            <person name="Mendez-Lago M."/>
            <person name="Minx P."/>
            <person name="Mollenhauer M.U."/>
            <person name="Montooth K."/>
            <person name="Mount S.M."/>
            <person name="Mu X."/>
            <person name="Myers E."/>
            <person name="Negre B."/>
            <person name="Newfeld S."/>
            <person name="Nielsen R."/>
            <person name="Noor M.A."/>
            <person name="O'Grady P."/>
            <person name="Pachter L."/>
            <person name="Papaceit M."/>
            <person name="Parisi M.J."/>
            <person name="Parisi M."/>
            <person name="Parts L."/>
            <person name="Pedersen J.S."/>
            <person name="Pesole G."/>
            <person name="Phillippy A.M."/>
            <person name="Ponting C.P."/>
            <person name="Pop M."/>
            <person name="Porcelli D."/>
            <person name="Powell J.R."/>
            <person name="Prohaska S."/>
            <person name="Pruitt K."/>
            <person name="Puig M."/>
            <person name="Quesneville H."/>
            <person name="Ram K.R."/>
            <person name="Rand D."/>
            <person name="Rasmussen M.D."/>
            <person name="Reed L.K."/>
            <person name="Reenan R."/>
            <person name="Reily A."/>
            <person name="Remington K.A."/>
            <person name="Rieger T.T."/>
            <person name="Ritchie M.G."/>
            <person name="Robin C."/>
            <person name="Rogers Y.H."/>
            <person name="Rohde C."/>
            <person name="Rozas J."/>
            <person name="Rubenfield M.J."/>
            <person name="Ruiz A."/>
            <person name="Russo S."/>
            <person name="Salzberg S.L."/>
            <person name="Sanchez-Gracia A."/>
            <person name="Saranga D.J."/>
            <person name="Sato H."/>
            <person name="Schaeffer S.W."/>
            <person name="Schatz M.C."/>
            <person name="Schlenke T."/>
            <person name="Schwartz R."/>
            <person name="Segarra C."/>
            <person name="Singh R.S."/>
            <person name="Sirot L."/>
            <person name="Sirota M."/>
            <person name="Sisneros N.B."/>
            <person name="Smith C.D."/>
            <person name="Smith T.F."/>
            <person name="Spieth J."/>
            <person name="Stage D.E."/>
            <person name="Stark A."/>
            <person name="Stephan W."/>
            <person name="Strausberg R.L."/>
            <person name="Strempel S."/>
            <person name="Sturgill D."/>
            <person name="Sutton G."/>
            <person name="Sutton G.G."/>
            <person name="Tao W."/>
            <person name="Teichmann S."/>
            <person name="Tobari Y.N."/>
            <person name="Tomimura Y."/>
            <person name="Tsolas J.M."/>
            <person name="Valente V.L."/>
            <person name="Venter E."/>
            <person name="Venter J.C."/>
            <person name="Vicario S."/>
            <person name="Vieira F.G."/>
            <person name="Vilella A.J."/>
            <person name="Villasante A."/>
            <person name="Walenz B."/>
            <person name="Wang J."/>
            <person name="Wasserman M."/>
            <person name="Watts T."/>
            <person name="Wilson D."/>
            <person name="Wilson R.K."/>
            <person name="Wing R.A."/>
            <person name="Wolfner M.F."/>
            <person name="Wong A."/>
            <person name="Wong G.K."/>
            <person name="Wu C.I."/>
            <person name="Wu G."/>
            <person name="Yamamoto D."/>
            <person name="Yang H.P."/>
            <person name="Yang S.P."/>
            <person name="Yorke J.A."/>
            <person name="Yoshida K."/>
            <person name="Zdobnov E."/>
            <person name="Zhang P."/>
            <person name="Zhang Y."/>
            <person name="Zimin A.V."/>
            <person name="Baldwin J."/>
            <person name="Abdouelleil A."/>
            <person name="Abdulkadir J."/>
            <person name="Abebe A."/>
            <person name="Abera B."/>
            <person name="Abreu J."/>
            <person name="Acer S.C."/>
            <person name="Aftuck L."/>
            <person name="Alexander A."/>
            <person name="An P."/>
            <person name="Anderson E."/>
            <person name="Anderson S."/>
            <person name="Arachi H."/>
            <person name="Azer M."/>
            <person name="Bachantsang P."/>
            <person name="Barry A."/>
            <person name="Bayul T."/>
            <person name="Berlin A."/>
            <person name="Bessette D."/>
            <person name="Bloom T."/>
            <person name="Blye J."/>
            <person name="Boguslavskiy L."/>
            <person name="Bonnet C."/>
            <person name="Boukhgalter B."/>
            <person name="Bourzgui I."/>
            <person name="Brown A."/>
            <person name="Cahill P."/>
            <person name="Channer S."/>
            <person name="Cheshatsang Y."/>
            <person name="Chuda L."/>
            <person name="Citroen M."/>
            <person name="Collymore A."/>
            <person name="Cooke P."/>
            <person name="Costello M."/>
            <person name="D'Aco K."/>
            <person name="Daza R."/>
            <person name="De Haan G."/>
            <person name="DeGray S."/>
            <person name="DeMaso C."/>
            <person name="Dhargay N."/>
            <person name="Dooley K."/>
            <person name="Dooley E."/>
            <person name="Doricent M."/>
            <person name="Dorje P."/>
            <person name="Dorjee K."/>
            <person name="Dupes A."/>
            <person name="Elong R."/>
            <person name="Falk J."/>
            <person name="Farina A."/>
            <person name="Faro S."/>
            <person name="Ferguson D."/>
            <person name="Fisher S."/>
            <person name="Foley C.D."/>
            <person name="Franke A."/>
            <person name="Friedrich D."/>
            <person name="Gadbois L."/>
            <person name="Gearin G."/>
            <person name="Gearin C.R."/>
            <person name="Giannoukos G."/>
            <person name="Goode T."/>
            <person name="Graham J."/>
            <person name="Grandbois E."/>
            <person name="Grewal S."/>
            <person name="Gyaltsen K."/>
            <person name="Hafez N."/>
            <person name="Hagos B."/>
            <person name="Hall J."/>
            <person name="Henson C."/>
            <person name="Hollinger A."/>
            <person name="Honan T."/>
            <person name="Huard M.D."/>
            <person name="Hughes L."/>
            <person name="Hurhula B."/>
            <person name="Husby M.E."/>
            <person name="Kamat A."/>
            <person name="Kanga B."/>
            <person name="Kashin S."/>
            <person name="Khazanovich D."/>
            <person name="Kisner P."/>
            <person name="Lance K."/>
            <person name="Lara M."/>
            <person name="Lee W."/>
            <person name="Lennon N."/>
            <person name="Letendre F."/>
            <person name="LeVine R."/>
            <person name="Lipovsky A."/>
            <person name="Liu X."/>
            <person name="Liu J."/>
            <person name="Liu S."/>
            <person name="Lokyitsang T."/>
            <person name="Lokyitsang Y."/>
            <person name="Lubonja R."/>
            <person name="Lui A."/>
            <person name="MacDonald P."/>
            <person name="Magnisalis V."/>
            <person name="Maru K."/>
            <person name="Matthews C."/>
            <person name="McCusker W."/>
            <person name="McDonough S."/>
            <person name="Mehta T."/>
            <person name="Meldrim J."/>
            <person name="Meneus L."/>
            <person name="Mihai O."/>
            <person name="Mihalev A."/>
            <person name="Mihova T."/>
            <person name="Mittelman R."/>
            <person name="Mlenga V."/>
            <person name="Montmayeur A."/>
            <person name="Mulrain L."/>
            <person name="Navidi A."/>
            <person name="Naylor J."/>
            <person name="Negash T."/>
            <person name="Nguyen T."/>
            <person name="Nguyen N."/>
            <person name="Nicol R."/>
            <person name="Norbu C."/>
            <person name="Norbu N."/>
            <person name="Novod N."/>
            <person name="O'Neill B."/>
            <person name="Osman S."/>
            <person name="Markiewicz E."/>
            <person name="Oyono O.L."/>
            <person name="Patti C."/>
            <person name="Phunkhang P."/>
            <person name="Pierre F."/>
            <person name="Priest M."/>
            <person name="Raghuraman S."/>
            <person name="Rege F."/>
            <person name="Reyes R."/>
            <person name="Rise C."/>
            <person name="Rogov P."/>
            <person name="Ross K."/>
            <person name="Ryan E."/>
            <person name="Settipalli S."/>
            <person name="Shea T."/>
            <person name="Sherpa N."/>
            <person name="Shi L."/>
            <person name="Shih D."/>
            <person name="Sparrow T."/>
            <person name="Spaulding J."/>
            <person name="Stalker J."/>
            <person name="Stange-Thomann N."/>
            <person name="Stavropoulos S."/>
            <person name="Stone C."/>
            <person name="Strader C."/>
            <person name="Tesfaye S."/>
            <person name="Thomson T."/>
            <person name="Thoulutsang Y."/>
            <person name="Thoulutsang D."/>
            <person name="Topham K."/>
            <person name="Topping I."/>
            <person name="Tsamla T."/>
            <person name="Vassiliev H."/>
            <person name="Vo A."/>
            <person name="Wangchuk T."/>
            <person name="Wangdi T."/>
            <person name="Weiand M."/>
            <person name="Wilkinson J."/>
            <person name="Wilson A."/>
            <person name="Yadav S."/>
            <person name="Young G."/>
            <person name="Yu Q."/>
            <person name="Zembek L."/>
            <person name="Zhong D."/>
            <person name="Zimmer A."/>
            <person name="Zwirko Z."/>
            <person name="Jaffe D.B."/>
            <person name="Alvarez P."/>
            <person name="Brockman W."/>
            <person name="Butler J."/>
            <person name="Chin C."/>
            <person name="Gnerre S."/>
            <person name="Grabherr M."/>
            <person name="Kleber M."/>
            <person name="Mauceli E."/>
            <person name="MacCallum I."/>
        </authorList>
    </citation>
    <scope>NUCLEOTIDE SEQUENCE [LARGE SCALE GENOMIC DNA]</scope>
    <source>
        <strain evidence="2">Tai18E2 / Tucson 14021-0261.01</strain>
    </source>
</reference>
<sequence>MDNFFPTMPPNIYPQWSDAGHSSSSNGSLIEPKVDLCYLMRSYQFPLPPIHSEREFPWRLDRSPLSDDEKRELTDAVYTNTIIEYQENE</sequence>
<evidence type="ECO:0000313" key="2">
    <source>
        <dbReference type="Proteomes" id="UP000002282"/>
    </source>
</evidence>
<accession>A0A0R1DUT8</accession>
<reference evidence="1 2" key="2">
    <citation type="journal article" date="2007" name="PLoS Biol.">
        <title>Principles of genome evolution in the Drosophila melanogaster species group.</title>
        <authorList>
            <person name="Ranz J.M."/>
            <person name="Maurin D."/>
            <person name="Chan Y.S."/>
            <person name="von Grotthuss M."/>
            <person name="Hillier L.W."/>
            <person name="Roote J."/>
            <person name="Ashburner M."/>
            <person name="Bergman C.M."/>
        </authorList>
    </citation>
    <scope>NUCLEOTIDE SEQUENCE [LARGE SCALE GENOMIC DNA]</scope>
    <source>
        <strain evidence="2">Tai18E2 / Tucson 14021-0261.01</strain>
    </source>
</reference>
<name>A0A0R1DUT8_DROYA</name>
<gene>
    <name evidence="1" type="primary">Dyak\GE29229</name>
    <name evidence="1" type="synonym">GE29229</name>
    <name evidence="1" type="ORF">Dyak_GE29229</name>
</gene>
<dbReference type="OrthoDB" id="7819127at2759"/>
<dbReference type="AlphaFoldDB" id="A0A0R1DUT8"/>